<name>A0ABP9LFT6_9RHOB</name>
<evidence type="ECO:0000256" key="1">
    <source>
        <dbReference type="ARBA" id="ARBA00022729"/>
    </source>
</evidence>
<keyword evidence="2" id="KW-0456">Lyase</keyword>
<feature type="chain" id="PRO_5046611879" description="Alginate lyase domain-containing protein" evidence="3">
    <location>
        <begin position="26"/>
        <end position="395"/>
    </location>
</feature>
<dbReference type="Pfam" id="PF05426">
    <property type="entry name" value="Alginate_lyase"/>
    <property type="match status" value="1"/>
</dbReference>
<accession>A0ABP9LFT6</accession>
<evidence type="ECO:0000259" key="4">
    <source>
        <dbReference type="Pfam" id="PF05426"/>
    </source>
</evidence>
<evidence type="ECO:0000313" key="5">
    <source>
        <dbReference type="EMBL" id="GAA5075630.1"/>
    </source>
</evidence>
<proteinExistence type="predicted"/>
<keyword evidence="6" id="KW-1185">Reference proteome</keyword>
<dbReference type="InterPro" id="IPR008397">
    <property type="entry name" value="Alginate_lyase_dom"/>
</dbReference>
<evidence type="ECO:0000256" key="3">
    <source>
        <dbReference type="SAM" id="SignalP"/>
    </source>
</evidence>
<gene>
    <name evidence="5" type="ORF">GCM10023209_23790</name>
</gene>
<reference evidence="6" key="1">
    <citation type="journal article" date="2019" name="Int. J. Syst. Evol. Microbiol.">
        <title>The Global Catalogue of Microorganisms (GCM) 10K type strain sequencing project: providing services to taxonomists for standard genome sequencing and annotation.</title>
        <authorList>
            <consortium name="The Broad Institute Genomics Platform"/>
            <consortium name="The Broad Institute Genome Sequencing Center for Infectious Disease"/>
            <person name="Wu L."/>
            <person name="Ma J."/>
        </authorList>
    </citation>
    <scope>NUCLEOTIDE SEQUENCE [LARGE SCALE GENOMIC DNA]</scope>
    <source>
        <strain evidence="6">JCM 18015</strain>
    </source>
</reference>
<dbReference type="EMBL" id="BAABHW010000003">
    <property type="protein sequence ID" value="GAA5075630.1"/>
    <property type="molecule type" value="Genomic_DNA"/>
</dbReference>
<evidence type="ECO:0000313" key="6">
    <source>
        <dbReference type="Proteomes" id="UP001499910"/>
    </source>
</evidence>
<feature type="signal peptide" evidence="3">
    <location>
        <begin position="1"/>
        <end position="25"/>
    </location>
</feature>
<protein>
    <recommendedName>
        <fullName evidence="4">Alginate lyase domain-containing protein</fullName>
    </recommendedName>
</protein>
<dbReference type="Gene3D" id="1.50.10.100">
    <property type="entry name" value="Chondroitin AC/alginate lyase"/>
    <property type="match status" value="1"/>
</dbReference>
<dbReference type="RefSeq" id="WP_259548820.1">
    <property type="nucleotide sequence ID" value="NZ_BAABHW010000003.1"/>
</dbReference>
<sequence length="395" mass="44110">MSHLRAFISAFFAVAAAVTAQPARALTAEEAYANFVLNDTSGYTVTDPLAGYFDVDGRRDALSRTRDPMLLDWIDRHRMGESCQAAMALPVLDHTIILPGFYVDNASWRRMVEVFLAFEDTMSGLAAAEVVIGDGYHANCIVDVLLNWARADALLDFDYSTEDRQAWYTTESTMFSASLALMAVRSAVAESRADDLGEVDAWLLEFARLHSGISGLPATSCCNNHLYRRAVYAMSIGIMTEDEALFGYAVRAFLGALWQAEDDGHLPFEIIRGRRAVHYQNFAVMYLVMIAEMMERQGIAAYEIEVDGVRLQHLIDVALDMLLDPVLVQRYGVFDEQILPHEGDGQFLVWLEPYFARTGDPRAAVLMDGRRPFYNRSLGGYLSLYFMAPSDVPPS</sequence>
<comment type="caution">
    <text evidence="5">The sequence shown here is derived from an EMBL/GenBank/DDBJ whole genome shotgun (WGS) entry which is preliminary data.</text>
</comment>
<dbReference type="SUPFAM" id="SSF48230">
    <property type="entry name" value="Chondroitin AC/alginate lyase"/>
    <property type="match status" value="1"/>
</dbReference>
<dbReference type="InterPro" id="IPR008929">
    <property type="entry name" value="Chondroitin_lyas"/>
</dbReference>
<organism evidence="5 6">
    <name type="scientific">[Roseibacterium] beibuensis</name>
    <dbReference type="NCBI Taxonomy" id="1193142"/>
    <lineage>
        <taxon>Bacteria</taxon>
        <taxon>Pseudomonadati</taxon>
        <taxon>Pseudomonadota</taxon>
        <taxon>Alphaproteobacteria</taxon>
        <taxon>Rhodobacterales</taxon>
        <taxon>Roseobacteraceae</taxon>
        <taxon>Roseicyclus</taxon>
    </lineage>
</organism>
<keyword evidence="1 3" id="KW-0732">Signal</keyword>
<dbReference type="Proteomes" id="UP001499910">
    <property type="component" value="Unassembled WGS sequence"/>
</dbReference>
<feature type="domain" description="Alginate lyase" evidence="4">
    <location>
        <begin position="125"/>
        <end position="325"/>
    </location>
</feature>
<evidence type="ECO:0000256" key="2">
    <source>
        <dbReference type="ARBA" id="ARBA00023239"/>
    </source>
</evidence>